<proteinExistence type="predicted"/>
<reference evidence="2 3" key="1">
    <citation type="journal article" date="2013" name="Genome Announc.">
        <title>Draft Genome Sequence of Streptomyces gancidicus Strain BKS 13-15.</title>
        <authorList>
            <person name="Kumar S."/>
            <person name="Kaur N."/>
            <person name="Singh N.K."/>
            <person name="Raghava G.P."/>
            <person name="Mayilraj S."/>
        </authorList>
    </citation>
    <scope>NUCLEOTIDE SEQUENCE [LARGE SCALE GENOMIC DNA]</scope>
    <source>
        <strain evidence="2 3">BKS 13-15</strain>
    </source>
</reference>
<keyword evidence="3" id="KW-1185">Reference proteome</keyword>
<comment type="caution">
    <text evidence="2">The sequence shown here is derived from an EMBL/GenBank/DDBJ whole genome shotgun (WGS) entry which is preliminary data.</text>
</comment>
<sequence length="85" mass="8500">MGCGCGSKSRAYSSNGRPPRVLHQVVLDGGNGRVAFQTHDKGTAQAVARSYPGSIVRPDGDATQAATPAAADTTPDSTPSGTATA</sequence>
<dbReference type="AlphaFoldDB" id="M3B9J1"/>
<dbReference type="EMBL" id="AOHP01000169">
    <property type="protein sequence ID" value="EMF20409.1"/>
    <property type="molecule type" value="Genomic_DNA"/>
</dbReference>
<dbReference type="Proteomes" id="UP000011732">
    <property type="component" value="Unassembled WGS sequence"/>
</dbReference>
<evidence type="ECO:0000256" key="1">
    <source>
        <dbReference type="SAM" id="MobiDB-lite"/>
    </source>
</evidence>
<feature type="compositionally biased region" description="Low complexity" evidence="1">
    <location>
        <begin position="61"/>
        <end position="79"/>
    </location>
</feature>
<dbReference type="RefSeq" id="WP_006136777.1">
    <property type="nucleotide sequence ID" value="NZ_AOHP01000169.1"/>
</dbReference>
<accession>M3B9J1</accession>
<protein>
    <submittedName>
        <fullName evidence="2">Uncharacterized protein</fullName>
    </submittedName>
</protein>
<organism evidence="2 3">
    <name type="scientific">Streptomyces gancidicus BKS 13-15</name>
    <dbReference type="NCBI Taxonomy" id="1284664"/>
    <lineage>
        <taxon>Bacteria</taxon>
        <taxon>Bacillati</taxon>
        <taxon>Actinomycetota</taxon>
        <taxon>Actinomycetes</taxon>
        <taxon>Kitasatosporales</taxon>
        <taxon>Streptomycetaceae</taxon>
        <taxon>Streptomyces</taxon>
        <taxon>Streptomyces pseudogriseolus group</taxon>
    </lineage>
</organism>
<evidence type="ECO:0000313" key="3">
    <source>
        <dbReference type="Proteomes" id="UP000011732"/>
    </source>
</evidence>
<dbReference type="PATRIC" id="fig|1284664.3.peg.6556"/>
<gene>
    <name evidence="2" type="ORF">H114_32739</name>
</gene>
<dbReference type="OrthoDB" id="4331670at2"/>
<name>M3B9J1_STREZ</name>
<feature type="region of interest" description="Disordered" evidence="1">
    <location>
        <begin position="55"/>
        <end position="85"/>
    </location>
</feature>
<evidence type="ECO:0000313" key="2">
    <source>
        <dbReference type="EMBL" id="EMF20409.1"/>
    </source>
</evidence>